<evidence type="ECO:0008006" key="5">
    <source>
        <dbReference type="Google" id="ProtNLM"/>
    </source>
</evidence>
<proteinExistence type="predicted"/>
<keyword evidence="2" id="KW-0732">Signal</keyword>
<evidence type="ECO:0000256" key="2">
    <source>
        <dbReference type="SAM" id="SignalP"/>
    </source>
</evidence>
<keyword evidence="1" id="KW-0843">Virulence</keyword>
<organism evidence="3 4">
    <name type="scientific">Aphanomyces astaci</name>
    <name type="common">Crayfish plague agent</name>
    <dbReference type="NCBI Taxonomy" id="112090"/>
    <lineage>
        <taxon>Eukaryota</taxon>
        <taxon>Sar</taxon>
        <taxon>Stramenopiles</taxon>
        <taxon>Oomycota</taxon>
        <taxon>Saprolegniomycetes</taxon>
        <taxon>Saprolegniales</taxon>
        <taxon>Verrucalvaceae</taxon>
        <taxon>Aphanomyces</taxon>
    </lineage>
</organism>
<protein>
    <recommendedName>
        <fullName evidence="5">Serine protease</fullName>
    </recommendedName>
</protein>
<dbReference type="InterPro" id="IPR043504">
    <property type="entry name" value="Peptidase_S1_PA_chymotrypsin"/>
</dbReference>
<accession>A0A397B5E6</accession>
<dbReference type="InterPro" id="IPR009003">
    <property type="entry name" value="Peptidase_S1_PA"/>
</dbReference>
<dbReference type="Proteomes" id="UP000265427">
    <property type="component" value="Unassembled WGS sequence"/>
</dbReference>
<gene>
    <name evidence="3" type="ORF">DYB36_013032</name>
</gene>
<evidence type="ECO:0000256" key="1">
    <source>
        <dbReference type="ARBA" id="ARBA00023026"/>
    </source>
</evidence>
<comment type="caution">
    <text evidence="3">The sequence shown here is derived from an EMBL/GenBank/DDBJ whole genome shotgun (WGS) entry which is preliminary data.</text>
</comment>
<dbReference type="AlphaFoldDB" id="A0A397B5E6"/>
<evidence type="ECO:0000313" key="4">
    <source>
        <dbReference type="Proteomes" id="UP000265427"/>
    </source>
</evidence>
<dbReference type="PANTHER" id="PTHR36234:SF5">
    <property type="entry name" value="LYSYL ENDOPEPTIDASE"/>
    <property type="match status" value="1"/>
</dbReference>
<dbReference type="Pfam" id="PF13365">
    <property type="entry name" value="Trypsin_2"/>
    <property type="match status" value="1"/>
</dbReference>
<sequence>MFSTFKAAAVLALVAMASADGIFDFFEGTESICLADQAQATRCLNDAQPIKYQLAQAVARIRTGTGFCTAWLWGSEDHLVTNNHCVPDATVANRTRVEFGSECSTCTDPYNDVKGACIGTFVANSTTLVFNDKSLDLSVLKLNLNPGVNLTQYGYLQSRAANVTLDDQIYILGHPRGKPKRIAFLNDDGTHARITNTSAPSRCREQDTLGYNVDTEGGNSGSPILGAHDNKVVALHNCGGCEITGRNTGNKMTKIVALLKSHNLLPKDAVADDRC</sequence>
<feature type="chain" id="PRO_5017416119" description="Serine protease" evidence="2">
    <location>
        <begin position="20"/>
        <end position="275"/>
    </location>
</feature>
<reference evidence="3 4" key="1">
    <citation type="submission" date="2018-08" db="EMBL/GenBank/DDBJ databases">
        <title>Aphanomyces genome sequencing and annotation.</title>
        <authorList>
            <person name="Minardi D."/>
            <person name="Oidtmann B."/>
            <person name="Van Der Giezen M."/>
            <person name="Studholme D.J."/>
        </authorList>
    </citation>
    <scope>NUCLEOTIDE SEQUENCE [LARGE SCALE GENOMIC DNA]</scope>
    <source>
        <strain evidence="3 4">Kv</strain>
    </source>
</reference>
<dbReference type="SUPFAM" id="SSF50494">
    <property type="entry name" value="Trypsin-like serine proteases"/>
    <property type="match status" value="1"/>
</dbReference>
<dbReference type="Gene3D" id="2.40.10.10">
    <property type="entry name" value="Trypsin-like serine proteases"/>
    <property type="match status" value="2"/>
</dbReference>
<feature type="signal peptide" evidence="2">
    <location>
        <begin position="1"/>
        <end position="19"/>
    </location>
</feature>
<dbReference type="PANTHER" id="PTHR36234">
    <property type="entry name" value="LYSYL ENDOPEPTIDASE"/>
    <property type="match status" value="1"/>
</dbReference>
<dbReference type="EMBL" id="QUSZ01004241">
    <property type="protein sequence ID" value="RHY15267.1"/>
    <property type="molecule type" value="Genomic_DNA"/>
</dbReference>
<evidence type="ECO:0000313" key="3">
    <source>
        <dbReference type="EMBL" id="RHY15267.1"/>
    </source>
</evidence>
<name>A0A397B5E6_APHAT</name>
<dbReference type="VEuPathDB" id="FungiDB:H257_16801"/>